<organism evidence="1 2">
    <name type="scientific">Terriglobus aquaticus</name>
    <dbReference type="NCBI Taxonomy" id="940139"/>
    <lineage>
        <taxon>Bacteria</taxon>
        <taxon>Pseudomonadati</taxon>
        <taxon>Acidobacteriota</taxon>
        <taxon>Terriglobia</taxon>
        <taxon>Terriglobales</taxon>
        <taxon>Acidobacteriaceae</taxon>
        <taxon>Terriglobus</taxon>
    </lineage>
</organism>
<dbReference type="Proteomes" id="UP001634747">
    <property type="component" value="Unassembled WGS sequence"/>
</dbReference>
<comment type="caution">
    <text evidence="1">The sequence shown here is derived from an EMBL/GenBank/DDBJ whole genome shotgun (WGS) entry which is preliminary data.</text>
</comment>
<gene>
    <name evidence="1" type="ORF">ACK2TP_00825</name>
</gene>
<sequence length="67" mass="7554">MQADPFADLNIPPVLQDSLDRHRLQLAQLVQNLRSAGVDEVHIEVSVSTLVDSYRTELLRAIKAVMR</sequence>
<proteinExistence type="predicted"/>
<keyword evidence="2" id="KW-1185">Reference proteome</keyword>
<protein>
    <submittedName>
        <fullName evidence="1">Uncharacterized protein</fullName>
    </submittedName>
</protein>
<name>A0ABW9KIJ0_9BACT</name>
<evidence type="ECO:0000313" key="2">
    <source>
        <dbReference type="Proteomes" id="UP001634747"/>
    </source>
</evidence>
<dbReference type="EMBL" id="JBJYXY010000001">
    <property type="protein sequence ID" value="MFN2974295.1"/>
    <property type="molecule type" value="Genomic_DNA"/>
</dbReference>
<reference evidence="1 2" key="1">
    <citation type="submission" date="2024-12" db="EMBL/GenBank/DDBJ databases">
        <authorList>
            <person name="Lee Y."/>
        </authorList>
    </citation>
    <scope>NUCLEOTIDE SEQUENCE [LARGE SCALE GENOMIC DNA]</scope>
    <source>
        <strain evidence="1 2">03SUJ4</strain>
    </source>
</reference>
<accession>A0ABW9KIJ0</accession>
<dbReference type="RefSeq" id="WP_263414137.1">
    <property type="nucleotide sequence ID" value="NZ_BAABBH010000001.1"/>
</dbReference>
<evidence type="ECO:0000313" key="1">
    <source>
        <dbReference type="EMBL" id="MFN2974295.1"/>
    </source>
</evidence>